<dbReference type="Proteomes" id="UP001153620">
    <property type="component" value="Chromosome 1"/>
</dbReference>
<accession>A0A9N9WNW1</accession>
<dbReference type="CDD" id="cd00190">
    <property type="entry name" value="Tryp_SPc"/>
    <property type="match status" value="1"/>
</dbReference>
<dbReference type="Pfam" id="PF13855">
    <property type="entry name" value="LRR_8"/>
    <property type="match status" value="1"/>
</dbReference>
<evidence type="ECO:0000256" key="1">
    <source>
        <dbReference type="ARBA" id="ARBA00022614"/>
    </source>
</evidence>
<dbReference type="InterPro" id="IPR001611">
    <property type="entry name" value="Leu-rich_rpt"/>
</dbReference>
<dbReference type="InterPro" id="IPR001314">
    <property type="entry name" value="Peptidase_S1A"/>
</dbReference>
<dbReference type="Gene3D" id="2.40.10.10">
    <property type="entry name" value="Trypsin-like serine proteases"/>
    <property type="match status" value="1"/>
</dbReference>
<dbReference type="Pfam" id="PF00560">
    <property type="entry name" value="LRR_1"/>
    <property type="match status" value="1"/>
</dbReference>
<dbReference type="SUPFAM" id="SSF52058">
    <property type="entry name" value="L domain-like"/>
    <property type="match status" value="1"/>
</dbReference>
<keyword evidence="10" id="KW-1185">Reference proteome</keyword>
<dbReference type="PROSITE" id="PS50240">
    <property type="entry name" value="TRYPSIN_DOM"/>
    <property type="match status" value="1"/>
</dbReference>
<dbReference type="FunFam" id="2.40.10.10:FF:000068">
    <property type="entry name" value="transmembrane protease serine 2"/>
    <property type="match status" value="1"/>
</dbReference>
<name>A0A9N9WNW1_9DIPT</name>
<dbReference type="InterPro" id="IPR050430">
    <property type="entry name" value="Peptidase_S1"/>
</dbReference>
<keyword evidence="6" id="KW-1015">Disulfide bond</keyword>
<dbReference type="SUPFAM" id="SSF50494">
    <property type="entry name" value="Trypsin-like serine proteases"/>
    <property type="match status" value="1"/>
</dbReference>
<evidence type="ECO:0000256" key="5">
    <source>
        <dbReference type="ARBA" id="ARBA00022825"/>
    </source>
</evidence>
<feature type="domain" description="Peptidase S1" evidence="8">
    <location>
        <begin position="338"/>
        <end position="565"/>
    </location>
</feature>
<evidence type="ECO:0000259" key="8">
    <source>
        <dbReference type="PROSITE" id="PS50240"/>
    </source>
</evidence>
<dbReference type="PRINTS" id="PR00722">
    <property type="entry name" value="CHYMOTRYPSIN"/>
</dbReference>
<dbReference type="GO" id="GO:0006508">
    <property type="term" value="P:proteolysis"/>
    <property type="evidence" value="ECO:0007669"/>
    <property type="project" value="UniProtKB-KW"/>
</dbReference>
<dbReference type="InterPro" id="IPR009003">
    <property type="entry name" value="Peptidase_S1_PA"/>
</dbReference>
<proteinExistence type="inferred from homology"/>
<organism evidence="9 10">
    <name type="scientific">Chironomus riparius</name>
    <dbReference type="NCBI Taxonomy" id="315576"/>
    <lineage>
        <taxon>Eukaryota</taxon>
        <taxon>Metazoa</taxon>
        <taxon>Ecdysozoa</taxon>
        <taxon>Arthropoda</taxon>
        <taxon>Hexapoda</taxon>
        <taxon>Insecta</taxon>
        <taxon>Pterygota</taxon>
        <taxon>Neoptera</taxon>
        <taxon>Endopterygota</taxon>
        <taxon>Diptera</taxon>
        <taxon>Nematocera</taxon>
        <taxon>Chironomoidea</taxon>
        <taxon>Chironomidae</taxon>
        <taxon>Chironominae</taxon>
        <taxon>Chironomus</taxon>
    </lineage>
</organism>
<dbReference type="InterPro" id="IPR032675">
    <property type="entry name" value="LRR_dom_sf"/>
</dbReference>
<evidence type="ECO:0000256" key="6">
    <source>
        <dbReference type="ARBA" id="ARBA00023157"/>
    </source>
</evidence>
<dbReference type="SMART" id="SM00020">
    <property type="entry name" value="Tryp_SPc"/>
    <property type="match status" value="1"/>
</dbReference>
<dbReference type="OrthoDB" id="6615299at2759"/>
<dbReference type="PANTHER" id="PTHR24276">
    <property type="entry name" value="POLYSERASE-RELATED"/>
    <property type="match status" value="1"/>
</dbReference>
<reference evidence="9" key="1">
    <citation type="submission" date="2022-01" db="EMBL/GenBank/DDBJ databases">
        <authorList>
            <person name="King R."/>
        </authorList>
    </citation>
    <scope>NUCLEOTIDE SEQUENCE</scope>
</reference>
<dbReference type="Gene3D" id="3.80.10.10">
    <property type="entry name" value="Ribonuclease Inhibitor"/>
    <property type="match status" value="2"/>
</dbReference>
<evidence type="ECO:0000256" key="7">
    <source>
        <dbReference type="ARBA" id="ARBA00024195"/>
    </source>
</evidence>
<dbReference type="EMBL" id="OU895877">
    <property type="protein sequence ID" value="CAG9798421.1"/>
    <property type="molecule type" value="Genomic_DNA"/>
</dbReference>
<dbReference type="PROSITE" id="PS51450">
    <property type="entry name" value="LRR"/>
    <property type="match status" value="2"/>
</dbReference>
<dbReference type="Pfam" id="PF00089">
    <property type="entry name" value="Trypsin"/>
    <property type="match status" value="1"/>
</dbReference>
<evidence type="ECO:0000256" key="2">
    <source>
        <dbReference type="ARBA" id="ARBA00022670"/>
    </source>
</evidence>
<keyword evidence="1" id="KW-0433">Leucine-rich repeat</keyword>
<dbReference type="AlphaFoldDB" id="A0A9N9WNW1"/>
<dbReference type="PANTHER" id="PTHR24276:SF91">
    <property type="entry name" value="AT26814P-RELATED"/>
    <property type="match status" value="1"/>
</dbReference>
<dbReference type="GO" id="GO:0004252">
    <property type="term" value="F:serine-type endopeptidase activity"/>
    <property type="evidence" value="ECO:0007669"/>
    <property type="project" value="InterPro"/>
</dbReference>
<dbReference type="InterPro" id="IPR003591">
    <property type="entry name" value="Leu-rich_rpt_typical-subtyp"/>
</dbReference>
<sequence>MANREVSKVLLIKLRLSETAYGSIYAQFDEYLDCSFRFDYQSRYLVHLKLSNPYGRNDFNEINGTHLDGFSDDDVQVIDNGKYSFSKNIPSILCSQFKNTQEINYLGMLVQNVNQDAFTDCVHLLKLTIMDGQFTELPENLFFTNIELQYIAIVSFKLASLPQNIFINQQFLEILNLGYNQISDMPENIFKSLRKLRQLYLSGNKFTDLKVEWFESLENLESLFLDNNEIQDLPVNAFKHLTSLIEVHLHKNRLKVVYSDSFNTLIRLKTIRLDENEIIAVDKKLIDNTRVNSIDMTMNFCADKIIADNTVMRLTMKMELAQCFKHFENLIEAIDPFIIGGTPAQLGQVPFQASLRAWGTTFHFAGGALISNRWILTVAHKVSGRADNSIEIVFGAVLLTASGTSRRSDRIFTHPEFSFETMANDIACVRTGTSVPLGQTIQPIFMLGSVVTDVGLTSQVSGFGATDPNKGENADTLMVLTVQTTSNAICMHAHGASRITDGHICTIGFQSNTGFCTTDVGSPLIHNANLIGIASWHPLPCGLDGYPDVYSRISMYRSWIAEITGV</sequence>
<reference evidence="9" key="2">
    <citation type="submission" date="2022-10" db="EMBL/GenBank/DDBJ databases">
        <authorList>
            <consortium name="ENA_rothamsted_submissions"/>
            <consortium name="culmorum"/>
            <person name="King R."/>
        </authorList>
    </citation>
    <scope>NUCLEOTIDE SEQUENCE</scope>
</reference>
<dbReference type="InterPro" id="IPR001254">
    <property type="entry name" value="Trypsin_dom"/>
</dbReference>
<evidence type="ECO:0000256" key="3">
    <source>
        <dbReference type="ARBA" id="ARBA00022737"/>
    </source>
</evidence>
<dbReference type="SMART" id="SM00369">
    <property type="entry name" value="LRR_TYP"/>
    <property type="match status" value="5"/>
</dbReference>
<evidence type="ECO:0000313" key="9">
    <source>
        <dbReference type="EMBL" id="CAG9798421.1"/>
    </source>
</evidence>
<evidence type="ECO:0000256" key="4">
    <source>
        <dbReference type="ARBA" id="ARBA00022801"/>
    </source>
</evidence>
<keyword evidence="5" id="KW-0720">Serine protease</keyword>
<keyword evidence="3" id="KW-0677">Repeat</keyword>
<evidence type="ECO:0000313" key="10">
    <source>
        <dbReference type="Proteomes" id="UP001153620"/>
    </source>
</evidence>
<keyword evidence="2" id="KW-0645">Protease</keyword>
<keyword evidence="4" id="KW-0378">Hydrolase</keyword>
<protein>
    <recommendedName>
        <fullName evidence="8">Peptidase S1 domain-containing protein</fullName>
    </recommendedName>
</protein>
<gene>
    <name evidence="9" type="ORF">CHIRRI_LOCUS1403</name>
</gene>
<dbReference type="InterPro" id="IPR043504">
    <property type="entry name" value="Peptidase_S1_PA_chymotrypsin"/>
</dbReference>
<comment type="similarity">
    <text evidence="7">Belongs to the peptidase S1 family. CLIP subfamily.</text>
</comment>
<dbReference type="SMART" id="SM00364">
    <property type="entry name" value="LRR_BAC"/>
    <property type="match status" value="2"/>
</dbReference>